<dbReference type="NCBIfam" id="TIGR01129">
    <property type="entry name" value="secD"/>
    <property type="match status" value="1"/>
</dbReference>
<dbReference type="InterPro" id="IPR054384">
    <property type="entry name" value="SecDF_P1_head"/>
</dbReference>
<evidence type="ECO:0000256" key="7">
    <source>
        <dbReference type="ARBA" id="ARBA00023010"/>
    </source>
</evidence>
<dbReference type="InterPro" id="IPR048634">
    <property type="entry name" value="SecD_SecF_C"/>
</dbReference>
<evidence type="ECO:0000259" key="12">
    <source>
        <dbReference type="Pfam" id="PF02355"/>
    </source>
</evidence>
<keyword evidence="2 9" id="KW-0813">Transport</keyword>
<dbReference type="InterPro" id="IPR022646">
    <property type="entry name" value="SecD/SecF_CS"/>
</dbReference>
<name>A0ABR8MHB9_9ACTN</name>
<dbReference type="Pfam" id="PF02355">
    <property type="entry name" value="SecD_SecF_C"/>
    <property type="match status" value="2"/>
</dbReference>
<evidence type="ECO:0000256" key="1">
    <source>
        <dbReference type="ARBA" id="ARBA00004651"/>
    </source>
</evidence>
<comment type="subcellular location">
    <subcellularLocation>
        <location evidence="1 9">Cell membrane</location>
        <topology evidence="1 9">Multi-pass membrane protein</topology>
    </subcellularLocation>
</comment>
<feature type="compositionally biased region" description="Acidic residues" evidence="11">
    <location>
        <begin position="135"/>
        <end position="146"/>
    </location>
</feature>
<dbReference type="InterPro" id="IPR048631">
    <property type="entry name" value="SecD_1st"/>
</dbReference>
<comment type="function">
    <text evidence="9">Part of the Sec protein translocase complex. Interacts with the SecYEG preprotein conducting channel. SecDF uses the proton motive force (PMF) to complete protein translocation after the ATP-dependent function of SecA.</text>
</comment>
<feature type="transmembrane region" description="Helical" evidence="9">
    <location>
        <begin position="772"/>
        <end position="798"/>
    </location>
</feature>
<feature type="region of interest" description="Disordered" evidence="11">
    <location>
        <begin position="121"/>
        <end position="202"/>
    </location>
</feature>
<dbReference type="Pfam" id="PF07549">
    <property type="entry name" value="Sec_GG"/>
    <property type="match status" value="2"/>
</dbReference>
<keyword evidence="6 9" id="KW-1133">Transmembrane helix</keyword>
<dbReference type="PRINTS" id="PR01755">
    <property type="entry name" value="SECFTRNLCASE"/>
</dbReference>
<keyword evidence="4 9" id="KW-0812">Transmembrane</keyword>
<dbReference type="NCBIfam" id="TIGR00916">
    <property type="entry name" value="2A0604s01"/>
    <property type="match status" value="1"/>
</dbReference>
<comment type="caution">
    <text evidence="15">The sequence shown here is derived from an EMBL/GenBank/DDBJ whole genome shotgun (WGS) entry which is preliminary data.</text>
</comment>
<dbReference type="NCBIfam" id="NF009583">
    <property type="entry name" value="PRK13024.1-3"/>
    <property type="match status" value="1"/>
</dbReference>
<comment type="subunit">
    <text evidence="10">Forms a complex with SecD. Part of the essential Sec protein translocation apparatus which comprises SecA, SecYEG and auxiliary proteins SecDF. Other proteins may also be involved.</text>
</comment>
<feature type="transmembrane region" description="Helical" evidence="9">
    <location>
        <begin position="644"/>
        <end position="661"/>
    </location>
</feature>
<evidence type="ECO:0000313" key="16">
    <source>
        <dbReference type="Proteomes" id="UP000649289"/>
    </source>
</evidence>
<evidence type="ECO:0000256" key="6">
    <source>
        <dbReference type="ARBA" id="ARBA00022989"/>
    </source>
</evidence>
<feature type="transmembrane region" description="Helical" evidence="9">
    <location>
        <begin position="748"/>
        <end position="766"/>
    </location>
</feature>
<dbReference type="Pfam" id="PF22599">
    <property type="entry name" value="SecDF_P1_head"/>
    <property type="match status" value="1"/>
</dbReference>
<evidence type="ECO:0000256" key="5">
    <source>
        <dbReference type="ARBA" id="ARBA00022927"/>
    </source>
</evidence>
<comment type="subunit">
    <text evidence="9">Forms a complex with SecF. Part of the essential Sec protein translocation apparatus which comprises SecA, SecYEG and auxiliary proteins SecDF. Other proteins may also be involved.</text>
</comment>
<evidence type="ECO:0000259" key="13">
    <source>
        <dbReference type="Pfam" id="PF21760"/>
    </source>
</evidence>
<feature type="compositionally biased region" description="Low complexity" evidence="11">
    <location>
        <begin position="121"/>
        <end position="134"/>
    </location>
</feature>
<evidence type="ECO:0000259" key="14">
    <source>
        <dbReference type="Pfam" id="PF22599"/>
    </source>
</evidence>
<feature type="transmembrane region" description="Helical" evidence="9">
    <location>
        <begin position="343"/>
        <end position="361"/>
    </location>
</feature>
<dbReference type="InterPro" id="IPR022813">
    <property type="entry name" value="SecD/SecF_arch_bac"/>
</dbReference>
<reference evidence="15 16" key="1">
    <citation type="submission" date="2020-09" db="EMBL/GenBank/DDBJ databases">
        <title>novel species in genus Nocardioides.</title>
        <authorList>
            <person name="Zhang G."/>
        </authorList>
    </citation>
    <scope>NUCLEOTIDE SEQUENCE [LARGE SCALE GENOMIC DNA]</scope>
    <source>
        <strain evidence="15 16">19197</strain>
    </source>
</reference>
<dbReference type="PANTHER" id="PTHR30081">
    <property type="entry name" value="PROTEIN-EXPORT MEMBRANE PROTEIN SEC"/>
    <property type="match status" value="1"/>
</dbReference>
<comment type="caution">
    <text evidence="9">Lacks conserved residue(s) required for the propagation of feature annotation.</text>
</comment>
<feature type="transmembrane region" description="Helical" evidence="9">
    <location>
        <begin position="529"/>
        <end position="547"/>
    </location>
</feature>
<dbReference type="Gene3D" id="3.30.1360.200">
    <property type="match status" value="1"/>
</dbReference>
<accession>A0ABR8MHB9</accession>
<feature type="transmembrane region" description="Helical" evidence="9">
    <location>
        <begin position="437"/>
        <end position="458"/>
    </location>
</feature>
<feature type="domain" description="Protein export membrane protein SecD/SecF C-terminal" evidence="12">
    <location>
        <begin position="613"/>
        <end position="800"/>
    </location>
</feature>
<dbReference type="SUPFAM" id="SSF82866">
    <property type="entry name" value="Multidrug efflux transporter AcrB transmembrane domain"/>
    <property type="match status" value="2"/>
</dbReference>
<dbReference type="PANTHER" id="PTHR30081:SF1">
    <property type="entry name" value="PROTEIN TRANSLOCASE SUBUNIT SECD"/>
    <property type="match status" value="1"/>
</dbReference>
<evidence type="ECO:0000256" key="10">
    <source>
        <dbReference type="HAMAP-Rule" id="MF_01464"/>
    </source>
</evidence>
<dbReference type="Gene3D" id="3.30.70.2040">
    <property type="match status" value="1"/>
</dbReference>
<dbReference type="InterPro" id="IPR005665">
    <property type="entry name" value="SecF_bac"/>
</dbReference>
<dbReference type="Proteomes" id="UP000649289">
    <property type="component" value="Unassembled WGS sequence"/>
</dbReference>
<dbReference type="HAMAP" id="MF_01464_B">
    <property type="entry name" value="SecF_B"/>
    <property type="match status" value="1"/>
</dbReference>
<dbReference type="EMBL" id="JACXYY010000004">
    <property type="protein sequence ID" value="MBD3915362.1"/>
    <property type="molecule type" value="Genomic_DNA"/>
</dbReference>
<feature type="transmembrane region" description="Helical" evidence="9">
    <location>
        <begin position="368"/>
        <end position="386"/>
    </location>
</feature>
<keyword evidence="16" id="KW-1185">Reference proteome</keyword>
<keyword evidence="8 9" id="KW-0472">Membrane</keyword>
<protein>
    <recommendedName>
        <fullName evidence="9 10">Multifunctional fusion protein</fullName>
    </recommendedName>
    <domain>
        <recommendedName>
            <fullName evidence="9">Protein translocase subunit SecD</fullName>
        </recommendedName>
    </domain>
    <domain>
        <recommendedName>
            <fullName evidence="10">Protein-export membrane protein SecF</fullName>
        </recommendedName>
    </domain>
</protein>
<comment type="similarity">
    <text evidence="9">Belongs to the SecD/SecF family. SecD subfamily.</text>
</comment>
<dbReference type="InterPro" id="IPR005791">
    <property type="entry name" value="SecD"/>
</dbReference>
<evidence type="ECO:0000256" key="4">
    <source>
        <dbReference type="ARBA" id="ARBA00022692"/>
    </source>
</evidence>
<gene>
    <name evidence="9 15" type="primary">secD</name>
    <name evidence="10" type="synonym">secF</name>
    <name evidence="15" type="ORF">IEZ25_12115</name>
</gene>
<dbReference type="Gene3D" id="1.20.1640.10">
    <property type="entry name" value="Multidrug efflux transporter AcrB transmembrane domain"/>
    <property type="match status" value="2"/>
</dbReference>
<dbReference type="RefSeq" id="WP_191199669.1">
    <property type="nucleotide sequence ID" value="NZ_BAAAPA010000005.1"/>
</dbReference>
<evidence type="ECO:0000313" key="15">
    <source>
        <dbReference type="EMBL" id="MBD3915362.1"/>
    </source>
</evidence>
<evidence type="ECO:0000256" key="9">
    <source>
        <dbReference type="HAMAP-Rule" id="MF_01463"/>
    </source>
</evidence>
<dbReference type="NCBIfam" id="TIGR00966">
    <property type="entry name" value="transloc_SecF"/>
    <property type="match status" value="1"/>
</dbReference>
<feature type="compositionally biased region" description="Gly residues" evidence="11">
    <location>
        <begin position="149"/>
        <end position="190"/>
    </location>
</feature>
<feature type="transmembrane region" description="Helical" evidence="9">
    <location>
        <begin position="695"/>
        <end position="716"/>
    </location>
</feature>
<keyword evidence="3 9" id="KW-1003">Cell membrane</keyword>
<sequence>MSRGVWIRFLLVLGLLVGCAALAINVKPNLGLDLKGGAQFVFEAEGTEATPASSENVDKTLQVLRGRVDALGVAESTLVRQGQNRILVELPGVTSDEEAQQAEERIGTTAKLTIHEVLRTAQPDEATDPDQAQDQQDETAAPDESGDTQGDGNGQGDGQGNGKNGNGQNGGQNDGQDDGQGNGNGNGDGDSAGDLVLPSDQGDYLAVGPTVIQGDEITGASAQQPQNSVNWVVAIDFNRQGGNTWADITGKAACNPDGDPKRRIAIVLDGEIISSPQVETSVGCDVGIRGGGTQITGDYTAKSAGELAALIEGGSLPLELKPISDRLVGPSLGAAAIDQSIEAGLIGILLTGLFIVAVYRLVGLMATLALASYALLAYAMLVGLGSTLTLPGLAGFVLAIGMAIDANVLVFERAREEYEANPSAGLRRALTIGFNKAWTAIIDSNVTTLLAAGLLFFLGSGPIKGFGVTLTIGVIASMISALIIARVLCDVAVSPKSVARRPMVSGLGDIGRVRRWLERKNPQLMKRRNTWLGISAAALVVAVAGIATQGLNLGVEFTGGRQLDYTVSKEISVDQARDAVAEAGFPEAVVQTADTADFTVRTGEISNDQERQIEAELSKIGGTVDKVDDQTIGSSLGKELRNNALIAFGVAFLAQLIYLAIRFKWTFGLSAVLAMAHDVIIVVGLFAWLGKPIDGIFLAAAMTIVGLSVNDSVVVFDRIRERWWGSRPDQDFMELANTASVETLPRTVNTGLGAMFILAALAVIGGDSLRDFSIALLVGLGIGTLSSVFVATPILTYLQERYPMSRVKKEKVVRTADDSGAVV</sequence>
<feature type="domain" description="Protein export membrane protein SecD/SecF C-terminal" evidence="12">
    <location>
        <begin position="321"/>
        <end position="488"/>
    </location>
</feature>
<comment type="similarity">
    <text evidence="10">Belongs to the SecD/SecF family. SecF subfamily.</text>
</comment>
<evidence type="ECO:0000256" key="3">
    <source>
        <dbReference type="ARBA" id="ARBA00022475"/>
    </source>
</evidence>
<feature type="transmembrane region" description="Helical" evidence="9">
    <location>
        <begin position="470"/>
        <end position="493"/>
    </location>
</feature>
<feature type="domain" description="Protein translocase subunit SecDF P1" evidence="13">
    <location>
        <begin position="57"/>
        <end position="117"/>
    </location>
</feature>
<keyword evidence="5 9" id="KW-0653">Protein transport</keyword>
<evidence type="ECO:0000256" key="2">
    <source>
        <dbReference type="ARBA" id="ARBA00022448"/>
    </source>
</evidence>
<evidence type="ECO:0000256" key="11">
    <source>
        <dbReference type="SAM" id="MobiDB-lite"/>
    </source>
</evidence>
<dbReference type="Pfam" id="PF21760">
    <property type="entry name" value="SecD_1st"/>
    <property type="match status" value="1"/>
</dbReference>
<evidence type="ECO:0000256" key="8">
    <source>
        <dbReference type="ARBA" id="ARBA00023136"/>
    </source>
</evidence>
<keyword evidence="7 9" id="KW-0811">Translocation</keyword>
<feature type="transmembrane region" description="Helical" evidence="9">
    <location>
        <begin position="668"/>
        <end position="689"/>
    </location>
</feature>
<proteinExistence type="inferred from homology"/>
<dbReference type="PROSITE" id="PS51257">
    <property type="entry name" value="PROKAR_LIPOPROTEIN"/>
    <property type="match status" value="1"/>
</dbReference>
<dbReference type="InterPro" id="IPR022645">
    <property type="entry name" value="SecD/SecF_bac"/>
</dbReference>
<dbReference type="InterPro" id="IPR055344">
    <property type="entry name" value="SecD_SecF_C_bact"/>
</dbReference>
<dbReference type="Gene3D" id="3.30.70.3220">
    <property type="match status" value="1"/>
</dbReference>
<dbReference type="HAMAP" id="MF_01463_B">
    <property type="entry name" value="SecD_B"/>
    <property type="match status" value="1"/>
</dbReference>
<organism evidence="15 16">
    <name type="scientific">Nocardioides hwasunensis</name>
    <dbReference type="NCBI Taxonomy" id="397258"/>
    <lineage>
        <taxon>Bacteria</taxon>
        <taxon>Bacillati</taxon>
        <taxon>Actinomycetota</taxon>
        <taxon>Actinomycetes</taxon>
        <taxon>Propionibacteriales</taxon>
        <taxon>Nocardioidaceae</taxon>
        <taxon>Nocardioides</taxon>
    </lineage>
</organism>
<feature type="domain" description="SecDF P1 head subdomain" evidence="14">
    <location>
        <begin position="201"/>
        <end position="317"/>
    </location>
</feature>
<feature type="transmembrane region" description="Helical" evidence="9">
    <location>
        <begin position="392"/>
        <end position="411"/>
    </location>
</feature>